<dbReference type="InterPro" id="IPR036770">
    <property type="entry name" value="Ankyrin_rpt-contain_sf"/>
</dbReference>
<evidence type="ECO:0000313" key="4">
    <source>
        <dbReference type="Proteomes" id="UP000001542"/>
    </source>
</evidence>
<dbReference type="PROSITE" id="PS50297">
    <property type="entry name" value="ANK_REP_REGION"/>
    <property type="match status" value="2"/>
</dbReference>
<feature type="domain" description="DUF3447" evidence="2">
    <location>
        <begin position="190"/>
        <end position="259"/>
    </location>
</feature>
<proteinExistence type="predicted"/>
<dbReference type="SUPFAM" id="SSF48403">
    <property type="entry name" value="Ankyrin repeat"/>
    <property type="match status" value="1"/>
</dbReference>
<evidence type="ECO:0000259" key="2">
    <source>
        <dbReference type="Pfam" id="PF11929"/>
    </source>
</evidence>
<dbReference type="EMBL" id="DS113181">
    <property type="protein sequence ID" value="EAY22917.1"/>
    <property type="molecule type" value="Genomic_DNA"/>
</dbReference>
<dbReference type="KEGG" id="tva:5468476"/>
<dbReference type="Pfam" id="PF11929">
    <property type="entry name" value="DUF3447"/>
    <property type="match status" value="1"/>
</dbReference>
<dbReference type="Pfam" id="PF12796">
    <property type="entry name" value="Ank_2"/>
    <property type="match status" value="1"/>
</dbReference>
<dbReference type="InParanoid" id="A2D9R1"/>
<feature type="repeat" description="ANK" evidence="1">
    <location>
        <begin position="331"/>
        <end position="363"/>
    </location>
</feature>
<keyword evidence="1" id="KW-0040">ANK repeat</keyword>
<dbReference type="PANTHER" id="PTHR24182">
    <property type="entry name" value="ANKYRIN REPEAT AND SOCS BOX CONTAINING 4"/>
    <property type="match status" value="1"/>
</dbReference>
<dbReference type="RefSeq" id="XP_001583903.1">
    <property type="nucleotide sequence ID" value="XM_001583853.1"/>
</dbReference>
<reference evidence="3" key="2">
    <citation type="journal article" date="2007" name="Science">
        <title>Draft genome sequence of the sexually transmitted pathogen Trichomonas vaginalis.</title>
        <authorList>
            <person name="Carlton J.M."/>
            <person name="Hirt R.P."/>
            <person name="Silva J.C."/>
            <person name="Delcher A.L."/>
            <person name="Schatz M."/>
            <person name="Zhao Q."/>
            <person name="Wortman J.R."/>
            <person name="Bidwell S.L."/>
            <person name="Alsmark U.C.M."/>
            <person name="Besteiro S."/>
            <person name="Sicheritz-Ponten T."/>
            <person name="Noel C.J."/>
            <person name="Dacks J.B."/>
            <person name="Foster P.G."/>
            <person name="Simillion C."/>
            <person name="Van de Peer Y."/>
            <person name="Miranda-Saavedra D."/>
            <person name="Barton G.J."/>
            <person name="Westrop G.D."/>
            <person name="Mueller S."/>
            <person name="Dessi D."/>
            <person name="Fiori P.L."/>
            <person name="Ren Q."/>
            <person name="Paulsen I."/>
            <person name="Zhang H."/>
            <person name="Bastida-Corcuera F.D."/>
            <person name="Simoes-Barbosa A."/>
            <person name="Brown M.T."/>
            <person name="Hayes R.D."/>
            <person name="Mukherjee M."/>
            <person name="Okumura C.Y."/>
            <person name="Schneider R."/>
            <person name="Smith A.J."/>
            <person name="Vanacova S."/>
            <person name="Villalvazo M."/>
            <person name="Haas B.J."/>
            <person name="Pertea M."/>
            <person name="Feldblyum T.V."/>
            <person name="Utterback T.R."/>
            <person name="Shu C.L."/>
            <person name="Osoegawa K."/>
            <person name="de Jong P.J."/>
            <person name="Hrdy I."/>
            <person name="Horvathova L."/>
            <person name="Zubacova Z."/>
            <person name="Dolezal P."/>
            <person name="Malik S.B."/>
            <person name="Logsdon J.M. Jr."/>
            <person name="Henze K."/>
            <person name="Gupta A."/>
            <person name="Wang C.C."/>
            <person name="Dunne R.L."/>
            <person name="Upcroft J.A."/>
            <person name="Upcroft P."/>
            <person name="White O."/>
            <person name="Salzberg S.L."/>
            <person name="Tang P."/>
            <person name="Chiu C.-H."/>
            <person name="Lee Y.-S."/>
            <person name="Embley T.M."/>
            <person name="Coombs G.H."/>
            <person name="Mottram J.C."/>
            <person name="Tachezy J."/>
            <person name="Fraser-Liggett C.M."/>
            <person name="Johnson P.J."/>
        </authorList>
    </citation>
    <scope>NUCLEOTIDE SEQUENCE [LARGE SCALE GENOMIC DNA]</scope>
    <source>
        <strain evidence="3">G3</strain>
    </source>
</reference>
<dbReference type="AlphaFoldDB" id="A2D9R1"/>
<keyword evidence="4" id="KW-1185">Reference proteome</keyword>
<feature type="repeat" description="ANK" evidence="1">
    <location>
        <begin position="298"/>
        <end position="330"/>
    </location>
</feature>
<dbReference type="SMART" id="SM00248">
    <property type="entry name" value="ANK"/>
    <property type="match status" value="2"/>
</dbReference>
<dbReference type="VEuPathDB" id="TrichDB:TVAGG3_0292170"/>
<dbReference type="Proteomes" id="UP000001542">
    <property type="component" value="Unassembled WGS sequence"/>
</dbReference>
<organism evidence="3 4">
    <name type="scientific">Trichomonas vaginalis (strain ATCC PRA-98 / G3)</name>
    <dbReference type="NCBI Taxonomy" id="412133"/>
    <lineage>
        <taxon>Eukaryota</taxon>
        <taxon>Metamonada</taxon>
        <taxon>Parabasalia</taxon>
        <taxon>Trichomonadida</taxon>
        <taxon>Trichomonadidae</taxon>
        <taxon>Trichomonas</taxon>
    </lineage>
</organism>
<gene>
    <name evidence="3" type="ORF">TVAG_076640</name>
</gene>
<dbReference type="eggNOG" id="KOG4177">
    <property type="taxonomic scope" value="Eukaryota"/>
</dbReference>
<evidence type="ECO:0000313" key="3">
    <source>
        <dbReference type="EMBL" id="EAY22917.1"/>
    </source>
</evidence>
<dbReference type="VEuPathDB" id="TrichDB:TVAG_076640"/>
<dbReference type="Gene3D" id="1.25.40.20">
    <property type="entry name" value="Ankyrin repeat-containing domain"/>
    <property type="match status" value="1"/>
</dbReference>
<name>A2D9R1_TRIV3</name>
<accession>A2D9R1</accession>
<evidence type="ECO:0000256" key="1">
    <source>
        <dbReference type="PROSITE-ProRule" id="PRU00023"/>
    </source>
</evidence>
<dbReference type="PANTHER" id="PTHR24182:SF13">
    <property type="entry name" value="LD18443P"/>
    <property type="match status" value="1"/>
</dbReference>
<dbReference type="OrthoDB" id="9995210at2759"/>
<dbReference type="PROSITE" id="PS50088">
    <property type="entry name" value="ANK_REPEAT"/>
    <property type="match status" value="2"/>
</dbReference>
<dbReference type="SMR" id="A2D9R1"/>
<sequence length="393" mass="45443">MEKSYYNELMELNKDYINTFEALYRLNTSDNGKIEELFQRIKIHLIETKLFTPTEIIKSIKYAAQFNIRYIGSYMILLKIFLQEYPKTYDSLIILFQHILIGKIPIESAYVELVFDYHYNHYASDKNGDCNDDIKAFVSFIESEYAENDYKLNLASYRFYQYCCYYGAVNCFRFLRTKLKCKNDLSGFPRECLNYSFIGGNPDIISECLKWYKPNNVCMSYAIATHNIDFVTFLMNEYNLIIEIADCMIYNNLQAFLVYLDKLNDINKCVAESVHFNIMSLCEFFILHGADINGKGEEGSSALIIAAKKNKLNFVNLLISHGADVNFKNGYGTTALHYAIQNNNINMVETLISHGADVNAKNSYGQTPFEYSNDEIIMNFLKSHGAKSNLKIK</sequence>
<dbReference type="InterPro" id="IPR020683">
    <property type="entry name" value="DUF3447"/>
</dbReference>
<protein>
    <recommendedName>
        <fullName evidence="2">DUF3447 domain-containing protein</fullName>
    </recommendedName>
</protein>
<dbReference type="STRING" id="5722.A2D9R1"/>
<dbReference type="InterPro" id="IPR002110">
    <property type="entry name" value="Ankyrin_rpt"/>
</dbReference>
<reference evidence="3" key="1">
    <citation type="submission" date="2006-10" db="EMBL/GenBank/DDBJ databases">
        <authorList>
            <person name="Amadeo P."/>
            <person name="Zhao Q."/>
            <person name="Wortman J."/>
            <person name="Fraser-Liggett C."/>
            <person name="Carlton J."/>
        </authorList>
    </citation>
    <scope>NUCLEOTIDE SEQUENCE</scope>
    <source>
        <strain evidence="3">G3</strain>
    </source>
</reference>